<sequence length="70" mass="7878">MYLFLRTTLLGLLSCYSVIHSANGSVILESKEHTIFPFKRAILANCTVGNTTYFHGQTFKLDCKTQCVCE</sequence>
<dbReference type="HOGENOM" id="CLU_2765150_0_0_1"/>
<accession>T1GT69</accession>
<dbReference type="EMBL" id="CAQQ02167458">
    <property type="status" value="NOT_ANNOTATED_CDS"/>
    <property type="molecule type" value="Genomic_DNA"/>
</dbReference>
<evidence type="ECO:0008006" key="4">
    <source>
        <dbReference type="Google" id="ProtNLM"/>
    </source>
</evidence>
<keyword evidence="3" id="KW-1185">Reference proteome</keyword>
<dbReference type="EnsemblMetazoa" id="MESCA006891-RA">
    <property type="protein sequence ID" value="MESCA006891-PA"/>
    <property type="gene ID" value="MESCA006891"/>
</dbReference>
<protein>
    <recommendedName>
        <fullName evidence="4">VWFD domain-containing protein</fullName>
    </recommendedName>
</protein>
<dbReference type="EMBL" id="CAQQ02167459">
    <property type="status" value="NOT_ANNOTATED_CDS"/>
    <property type="molecule type" value="Genomic_DNA"/>
</dbReference>
<reference evidence="2" key="2">
    <citation type="submission" date="2015-06" db="UniProtKB">
        <authorList>
            <consortium name="EnsemblMetazoa"/>
        </authorList>
    </citation>
    <scope>IDENTIFICATION</scope>
</reference>
<feature type="signal peptide" evidence="1">
    <location>
        <begin position="1"/>
        <end position="24"/>
    </location>
</feature>
<evidence type="ECO:0000313" key="3">
    <source>
        <dbReference type="Proteomes" id="UP000015102"/>
    </source>
</evidence>
<evidence type="ECO:0000313" key="2">
    <source>
        <dbReference type="EnsemblMetazoa" id="MESCA006891-PA"/>
    </source>
</evidence>
<proteinExistence type="predicted"/>
<dbReference type="AlphaFoldDB" id="T1GT69"/>
<feature type="chain" id="PRO_5004577686" description="VWFD domain-containing protein" evidence="1">
    <location>
        <begin position="25"/>
        <end position="70"/>
    </location>
</feature>
<organism evidence="2 3">
    <name type="scientific">Megaselia scalaris</name>
    <name type="common">Humpbacked fly</name>
    <name type="synonym">Phora scalaris</name>
    <dbReference type="NCBI Taxonomy" id="36166"/>
    <lineage>
        <taxon>Eukaryota</taxon>
        <taxon>Metazoa</taxon>
        <taxon>Ecdysozoa</taxon>
        <taxon>Arthropoda</taxon>
        <taxon>Hexapoda</taxon>
        <taxon>Insecta</taxon>
        <taxon>Pterygota</taxon>
        <taxon>Neoptera</taxon>
        <taxon>Endopterygota</taxon>
        <taxon>Diptera</taxon>
        <taxon>Brachycera</taxon>
        <taxon>Muscomorpha</taxon>
        <taxon>Platypezoidea</taxon>
        <taxon>Phoridae</taxon>
        <taxon>Megaseliini</taxon>
        <taxon>Megaselia</taxon>
    </lineage>
</organism>
<name>T1GT69_MEGSC</name>
<reference evidence="3" key="1">
    <citation type="submission" date="2013-02" db="EMBL/GenBank/DDBJ databases">
        <authorList>
            <person name="Hughes D."/>
        </authorList>
    </citation>
    <scope>NUCLEOTIDE SEQUENCE</scope>
    <source>
        <strain>Durham</strain>
        <strain evidence="3">NC isolate 2 -- Noor lab</strain>
    </source>
</reference>
<dbReference type="SUPFAM" id="SSF57603">
    <property type="entry name" value="FnI-like domain"/>
    <property type="match status" value="1"/>
</dbReference>
<keyword evidence="1" id="KW-0732">Signal</keyword>
<evidence type="ECO:0000256" key="1">
    <source>
        <dbReference type="SAM" id="SignalP"/>
    </source>
</evidence>
<dbReference type="Proteomes" id="UP000015102">
    <property type="component" value="Unassembled WGS sequence"/>
</dbReference>